<reference evidence="2 3" key="1">
    <citation type="submission" date="2021-01" db="EMBL/GenBank/DDBJ databases">
        <title>Whole genome shotgun sequence of Asanoa iriomotensis NBRC 100142.</title>
        <authorList>
            <person name="Komaki H."/>
            <person name="Tamura T."/>
        </authorList>
    </citation>
    <scope>NUCLEOTIDE SEQUENCE [LARGE SCALE GENOMIC DNA]</scope>
    <source>
        <strain evidence="2 3">NBRC 100142</strain>
    </source>
</reference>
<feature type="region of interest" description="Disordered" evidence="1">
    <location>
        <begin position="1"/>
        <end position="25"/>
    </location>
</feature>
<evidence type="ECO:0000256" key="1">
    <source>
        <dbReference type="SAM" id="MobiDB-lite"/>
    </source>
</evidence>
<evidence type="ECO:0000313" key="2">
    <source>
        <dbReference type="EMBL" id="GIF56348.1"/>
    </source>
</evidence>
<dbReference type="Proteomes" id="UP000624325">
    <property type="component" value="Unassembled WGS sequence"/>
</dbReference>
<dbReference type="EMBL" id="BONC01000014">
    <property type="protein sequence ID" value="GIF56348.1"/>
    <property type="molecule type" value="Genomic_DNA"/>
</dbReference>
<name>A0ABQ4C0P3_9ACTN</name>
<sequence length="121" mass="13287">MIPPTTPCAGMPRNTPSANRDSPRLVAVRSRRWCRKATTRVARATTPTTQPSIRLLNSMTPWMPISAFGTYEASVHRGQVGQPRPEPVSRTAPPVTTMATFAMMLASAKRRSRGITVRDPT</sequence>
<organism evidence="2 3">
    <name type="scientific">Asanoa iriomotensis</name>
    <dbReference type="NCBI Taxonomy" id="234613"/>
    <lineage>
        <taxon>Bacteria</taxon>
        <taxon>Bacillati</taxon>
        <taxon>Actinomycetota</taxon>
        <taxon>Actinomycetes</taxon>
        <taxon>Micromonosporales</taxon>
        <taxon>Micromonosporaceae</taxon>
        <taxon>Asanoa</taxon>
    </lineage>
</organism>
<proteinExistence type="predicted"/>
<comment type="caution">
    <text evidence="2">The sequence shown here is derived from an EMBL/GenBank/DDBJ whole genome shotgun (WGS) entry which is preliminary data.</text>
</comment>
<keyword evidence="3" id="KW-1185">Reference proteome</keyword>
<gene>
    <name evidence="2" type="ORF">Air01nite_24430</name>
</gene>
<accession>A0ABQ4C0P3</accession>
<evidence type="ECO:0000313" key="3">
    <source>
        <dbReference type="Proteomes" id="UP000624325"/>
    </source>
</evidence>
<protein>
    <submittedName>
        <fullName evidence="2">Uncharacterized protein</fullName>
    </submittedName>
</protein>